<dbReference type="GeneID" id="59293278"/>
<organism evidence="2 3">
    <name type="scientific">Letharia columbiana</name>
    <dbReference type="NCBI Taxonomy" id="112416"/>
    <lineage>
        <taxon>Eukaryota</taxon>
        <taxon>Fungi</taxon>
        <taxon>Dikarya</taxon>
        <taxon>Ascomycota</taxon>
        <taxon>Pezizomycotina</taxon>
        <taxon>Lecanoromycetes</taxon>
        <taxon>OSLEUM clade</taxon>
        <taxon>Lecanoromycetidae</taxon>
        <taxon>Lecanorales</taxon>
        <taxon>Lecanorineae</taxon>
        <taxon>Parmeliaceae</taxon>
        <taxon>Letharia</taxon>
    </lineage>
</organism>
<dbReference type="EMBL" id="JACCJC010000074">
    <property type="protein sequence ID" value="KAF6228789.1"/>
    <property type="molecule type" value="Genomic_DNA"/>
</dbReference>
<comment type="caution">
    <text evidence="2">The sequence shown here is derived from an EMBL/GenBank/DDBJ whole genome shotgun (WGS) entry which is preliminary data.</text>
</comment>
<dbReference type="Proteomes" id="UP000578531">
    <property type="component" value="Unassembled WGS sequence"/>
</dbReference>
<dbReference type="RefSeq" id="XP_037159604.1">
    <property type="nucleotide sequence ID" value="XM_037313516.1"/>
</dbReference>
<accession>A0A8H6CSU0</accession>
<keyword evidence="3" id="KW-1185">Reference proteome</keyword>
<feature type="compositionally biased region" description="Polar residues" evidence="1">
    <location>
        <begin position="1"/>
        <end position="11"/>
    </location>
</feature>
<gene>
    <name evidence="2" type="ORF">HO173_011636</name>
</gene>
<evidence type="ECO:0000313" key="3">
    <source>
        <dbReference type="Proteomes" id="UP000578531"/>
    </source>
</evidence>
<feature type="region of interest" description="Disordered" evidence="1">
    <location>
        <begin position="1"/>
        <end position="32"/>
    </location>
</feature>
<proteinExistence type="predicted"/>
<protein>
    <submittedName>
        <fullName evidence="2">Uncharacterized protein</fullName>
    </submittedName>
</protein>
<sequence length="135" mass="15120">MTKTTRPQIPSISGIRVRKEDHANMTPPQETGMRNEVVDAIRKWRRPSQSAESCLQDDLEGDVVALKAEPLTALTQRDEVGDEDFSQRNNAAATDALDAAANQEGSEILGECTDYCTYREEKEGDEKERFPAEYI</sequence>
<evidence type="ECO:0000313" key="2">
    <source>
        <dbReference type="EMBL" id="KAF6228789.1"/>
    </source>
</evidence>
<evidence type="ECO:0000256" key="1">
    <source>
        <dbReference type="SAM" id="MobiDB-lite"/>
    </source>
</evidence>
<name>A0A8H6CSU0_9LECA</name>
<dbReference type="AlphaFoldDB" id="A0A8H6CSU0"/>
<reference evidence="2 3" key="1">
    <citation type="journal article" date="2020" name="Genomics">
        <title>Complete, high-quality genomes from long-read metagenomic sequencing of two wolf lichen thalli reveals enigmatic genome architecture.</title>
        <authorList>
            <person name="McKenzie S.K."/>
            <person name="Walston R.F."/>
            <person name="Allen J.L."/>
        </authorList>
    </citation>
    <scope>NUCLEOTIDE SEQUENCE [LARGE SCALE GENOMIC DNA]</scope>
    <source>
        <strain evidence="2">WasteWater2</strain>
    </source>
</reference>